<dbReference type="AlphaFoldDB" id="A0AAP6RLE8"/>
<feature type="domain" description="Sensor histidine kinase NatK-like C-terminal" evidence="1">
    <location>
        <begin position="37"/>
        <end position="114"/>
    </location>
</feature>
<dbReference type="Proteomes" id="UP000429730">
    <property type="component" value="Unassembled WGS sequence"/>
</dbReference>
<name>A0AAP6RLE8_ENTFL</name>
<dbReference type="RefSeq" id="WP_160808490.1">
    <property type="nucleotide sequence ID" value="NZ_WVTJ01000079.1"/>
</dbReference>
<accession>A0AAP6RLE8</accession>
<comment type="caution">
    <text evidence="2">The sequence shown here is derived from an EMBL/GenBank/DDBJ whole genome shotgun (WGS) entry which is preliminary data.</text>
</comment>
<protein>
    <submittedName>
        <fullName evidence="2">GHKL domain-containing protein</fullName>
    </submittedName>
</protein>
<dbReference type="SUPFAM" id="SSF55874">
    <property type="entry name" value="ATPase domain of HSP90 chaperone/DNA topoisomerase II/histidine kinase"/>
    <property type="match status" value="1"/>
</dbReference>
<dbReference type="InterPro" id="IPR036890">
    <property type="entry name" value="HATPase_C_sf"/>
</dbReference>
<organism evidence="2 3">
    <name type="scientific">Enterococcus faecalis</name>
    <name type="common">Streptococcus faecalis</name>
    <dbReference type="NCBI Taxonomy" id="1351"/>
    <lineage>
        <taxon>Bacteria</taxon>
        <taxon>Bacillati</taxon>
        <taxon>Bacillota</taxon>
        <taxon>Bacilli</taxon>
        <taxon>Lactobacillales</taxon>
        <taxon>Enterococcaceae</taxon>
        <taxon>Enterococcus</taxon>
    </lineage>
</organism>
<evidence type="ECO:0000313" key="3">
    <source>
        <dbReference type="Proteomes" id="UP000429730"/>
    </source>
</evidence>
<sequence>VLNYLLNEKLAEARKNQINVDHQIFVSKNIKINNDVLTIVIGNIIDNAIQASKRIKPIDRYVNIIIKQVNNDLFIEVSNNYNSEEIFTRKHRKNKGLGMKNIGDLLQQLGGIQRHWTKERRYFVTIVIFNVYKGNKCGDN</sequence>
<dbReference type="InterPro" id="IPR032834">
    <property type="entry name" value="NatK-like_C"/>
</dbReference>
<evidence type="ECO:0000259" key="1">
    <source>
        <dbReference type="Pfam" id="PF14501"/>
    </source>
</evidence>
<gene>
    <name evidence="2" type="ORF">GTI81_15920</name>
</gene>
<feature type="non-terminal residue" evidence="2">
    <location>
        <position position="1"/>
    </location>
</feature>
<dbReference type="EMBL" id="WVTJ01000079">
    <property type="protein sequence ID" value="MXS54166.1"/>
    <property type="molecule type" value="Genomic_DNA"/>
</dbReference>
<dbReference type="Gene3D" id="3.30.565.10">
    <property type="entry name" value="Histidine kinase-like ATPase, C-terminal domain"/>
    <property type="match status" value="1"/>
</dbReference>
<dbReference type="Pfam" id="PF14501">
    <property type="entry name" value="HATPase_c_5"/>
    <property type="match status" value="1"/>
</dbReference>
<evidence type="ECO:0000313" key="2">
    <source>
        <dbReference type="EMBL" id="MXS54166.1"/>
    </source>
</evidence>
<proteinExistence type="predicted"/>
<reference evidence="2 3" key="1">
    <citation type="submission" date="2019-04" db="EMBL/GenBank/DDBJ databases">
        <title>Step-wise assembly of the neonatal virome modulated by breast feeding.</title>
        <authorList>
            <person name="Liang G."/>
            <person name="Bushman F."/>
        </authorList>
    </citation>
    <scope>NUCLEOTIDE SEQUENCE [LARGE SCALE GENOMIC DNA]</scope>
    <source>
        <strain evidence="2 3">E3754</strain>
    </source>
</reference>